<evidence type="ECO:0000313" key="2">
    <source>
        <dbReference type="Proteomes" id="UP001357485"/>
    </source>
</evidence>
<reference evidence="1 2" key="1">
    <citation type="submission" date="2023-08" db="EMBL/GenBank/DDBJ databases">
        <title>Black Yeasts Isolated from many extreme environments.</title>
        <authorList>
            <person name="Coleine C."/>
            <person name="Stajich J.E."/>
            <person name="Selbmann L."/>
        </authorList>
    </citation>
    <scope>NUCLEOTIDE SEQUENCE [LARGE SCALE GENOMIC DNA]</scope>
    <source>
        <strain evidence="1 2">CCFEE 536</strain>
    </source>
</reference>
<dbReference type="InterPro" id="IPR013947">
    <property type="entry name" value="Mediator_Med14"/>
</dbReference>
<feature type="non-terminal residue" evidence="1">
    <location>
        <position position="1"/>
    </location>
</feature>
<dbReference type="PANTHER" id="PTHR12809:SF2">
    <property type="entry name" value="MEDIATOR OF RNA POLYMERASE II TRANSCRIPTION SUBUNIT 14"/>
    <property type="match status" value="1"/>
</dbReference>
<gene>
    <name evidence="1" type="primary">RGR1_2</name>
    <name evidence="1" type="ORF">LTR16_005020</name>
</gene>
<proteinExistence type="predicted"/>
<organism evidence="1 2">
    <name type="scientific">Cryomyces antarcticus</name>
    <dbReference type="NCBI Taxonomy" id="329879"/>
    <lineage>
        <taxon>Eukaryota</taxon>
        <taxon>Fungi</taxon>
        <taxon>Dikarya</taxon>
        <taxon>Ascomycota</taxon>
        <taxon>Pezizomycotina</taxon>
        <taxon>Dothideomycetes</taxon>
        <taxon>Dothideomycetes incertae sedis</taxon>
        <taxon>Cryomyces</taxon>
    </lineage>
</organism>
<comment type="caution">
    <text evidence="1">The sequence shown here is derived from an EMBL/GenBank/DDBJ whole genome shotgun (WGS) entry which is preliminary data.</text>
</comment>
<name>A0ABR0LWS4_9PEZI</name>
<protein>
    <submittedName>
        <fullName evidence="1">Mediator complex subunit</fullName>
    </submittedName>
</protein>
<dbReference type="EMBL" id="JAVRRA010008958">
    <property type="protein sequence ID" value="KAK5253835.1"/>
    <property type="molecule type" value="Genomic_DNA"/>
</dbReference>
<dbReference type="PANTHER" id="PTHR12809">
    <property type="entry name" value="MEDIATOR COMPLEX SUBUNIT"/>
    <property type="match status" value="1"/>
</dbReference>
<accession>A0ABR0LWS4</accession>
<sequence>GMVVPSKANDLASVLTNECDEEVAFHRNGGFALLLRSTFGVPFVGQLQNRLVGVNRLHDNIQILKRKNFECKKASLAKVVFSYSQTPDLSATVNFTEDSPMTLELDPGNPHRRISVLLQKLLNNGESGFGRLATALQLTLPLLRVFDTIEGKDSSAVATVHTRSLDWYRISYHAPLPHCSFDVRLRVSKSNTATKGKIEMSWQISDHHNSSDQRSAELSAALKTLFVEKGDGWTGVITGIVADLTSGAENAIARVDDVVRRHRVSEAAVQETAKADAPASNQPVVVVLD</sequence>
<evidence type="ECO:0000313" key="1">
    <source>
        <dbReference type="EMBL" id="KAK5253835.1"/>
    </source>
</evidence>
<dbReference type="Proteomes" id="UP001357485">
    <property type="component" value="Unassembled WGS sequence"/>
</dbReference>
<keyword evidence="2" id="KW-1185">Reference proteome</keyword>